<gene>
    <name evidence="6" type="ORF">COV55_00585</name>
</gene>
<organism evidence="6 7">
    <name type="scientific">Candidatus Komeilibacteria bacterium CG11_big_fil_rev_8_21_14_0_20_36_20</name>
    <dbReference type="NCBI Taxonomy" id="1974477"/>
    <lineage>
        <taxon>Bacteria</taxon>
        <taxon>Candidatus Komeiliibacteriota</taxon>
    </lineage>
</organism>
<reference evidence="6 7" key="1">
    <citation type="submission" date="2017-09" db="EMBL/GenBank/DDBJ databases">
        <title>Depth-based differentiation of microbial function through sediment-hosted aquifers and enrichment of novel symbionts in the deep terrestrial subsurface.</title>
        <authorList>
            <person name="Probst A.J."/>
            <person name="Ladd B."/>
            <person name="Jarett J.K."/>
            <person name="Geller-Mcgrath D.E."/>
            <person name="Sieber C.M."/>
            <person name="Emerson J.B."/>
            <person name="Anantharaman K."/>
            <person name="Thomas B.C."/>
            <person name="Malmstrom R."/>
            <person name="Stieglmeier M."/>
            <person name="Klingl A."/>
            <person name="Woyke T."/>
            <person name="Ryan C.M."/>
            <person name="Banfield J.F."/>
        </authorList>
    </citation>
    <scope>NUCLEOTIDE SEQUENCE [LARGE SCALE GENOMIC DNA]</scope>
    <source>
        <strain evidence="6">CG11_big_fil_rev_8_21_14_0_20_36_20</strain>
    </source>
</reference>
<feature type="domain" description="Penicillin-binding protein transpeptidase" evidence="4">
    <location>
        <begin position="279"/>
        <end position="591"/>
    </location>
</feature>
<dbReference type="SUPFAM" id="SSF56519">
    <property type="entry name" value="Penicillin binding protein dimerisation domain"/>
    <property type="match status" value="1"/>
</dbReference>
<evidence type="ECO:0000256" key="1">
    <source>
        <dbReference type="ARBA" id="ARBA00004370"/>
    </source>
</evidence>
<keyword evidence="2 3" id="KW-0472">Membrane</keyword>
<keyword evidence="3" id="KW-0812">Transmembrane</keyword>
<dbReference type="PANTHER" id="PTHR30627:SF1">
    <property type="entry name" value="PEPTIDOGLYCAN D,D-TRANSPEPTIDASE FTSI"/>
    <property type="match status" value="1"/>
</dbReference>
<keyword evidence="3" id="KW-1133">Transmembrane helix</keyword>
<evidence type="ECO:0000259" key="5">
    <source>
        <dbReference type="Pfam" id="PF03717"/>
    </source>
</evidence>
<dbReference type="Pfam" id="PF03717">
    <property type="entry name" value="PBP_dimer"/>
    <property type="match status" value="1"/>
</dbReference>
<feature type="transmembrane region" description="Helical" evidence="3">
    <location>
        <begin position="20"/>
        <end position="38"/>
    </location>
</feature>
<dbReference type="Gene3D" id="3.40.710.10">
    <property type="entry name" value="DD-peptidase/beta-lactamase superfamily"/>
    <property type="match status" value="1"/>
</dbReference>
<evidence type="ECO:0008006" key="8">
    <source>
        <dbReference type="Google" id="ProtNLM"/>
    </source>
</evidence>
<dbReference type="InterPro" id="IPR001460">
    <property type="entry name" value="PCN-bd_Tpept"/>
</dbReference>
<dbReference type="Pfam" id="PF00905">
    <property type="entry name" value="Transpeptidase"/>
    <property type="match status" value="1"/>
</dbReference>
<dbReference type="SUPFAM" id="SSF56601">
    <property type="entry name" value="beta-lactamase/transpeptidase-like"/>
    <property type="match status" value="1"/>
</dbReference>
<dbReference type="InterPro" id="IPR050515">
    <property type="entry name" value="Beta-lactam/transpept"/>
</dbReference>
<dbReference type="Gene3D" id="3.30.450.330">
    <property type="match status" value="1"/>
</dbReference>
<dbReference type="GO" id="GO:0005886">
    <property type="term" value="C:plasma membrane"/>
    <property type="evidence" value="ECO:0007669"/>
    <property type="project" value="TreeGrafter"/>
</dbReference>
<evidence type="ECO:0000313" key="7">
    <source>
        <dbReference type="Proteomes" id="UP000230564"/>
    </source>
</evidence>
<accession>A0A2H0NGE6</accession>
<dbReference type="InterPro" id="IPR005311">
    <property type="entry name" value="PBP_dimer"/>
</dbReference>
<dbReference type="Gene3D" id="3.90.1310.10">
    <property type="entry name" value="Penicillin-binding protein 2a (Domain 2)"/>
    <property type="match status" value="1"/>
</dbReference>
<dbReference type="GO" id="GO:0008658">
    <property type="term" value="F:penicillin binding"/>
    <property type="evidence" value="ECO:0007669"/>
    <property type="project" value="InterPro"/>
</dbReference>
<dbReference type="GO" id="GO:0071555">
    <property type="term" value="P:cell wall organization"/>
    <property type="evidence" value="ECO:0007669"/>
    <property type="project" value="TreeGrafter"/>
</dbReference>
<name>A0A2H0NGE6_9BACT</name>
<evidence type="ECO:0000256" key="3">
    <source>
        <dbReference type="SAM" id="Phobius"/>
    </source>
</evidence>
<feature type="domain" description="Penicillin-binding protein dimerisation" evidence="5">
    <location>
        <begin position="60"/>
        <end position="236"/>
    </location>
</feature>
<evidence type="ECO:0000313" key="6">
    <source>
        <dbReference type="EMBL" id="PIR07225.1"/>
    </source>
</evidence>
<proteinExistence type="predicted"/>
<dbReference type="Proteomes" id="UP000230564">
    <property type="component" value="Unassembled WGS sequence"/>
</dbReference>
<comment type="subcellular location">
    <subcellularLocation>
        <location evidence="1">Membrane</location>
    </subcellularLocation>
</comment>
<protein>
    <recommendedName>
        <fullName evidence="8">Peptidoglycan glycosyltransferase</fullName>
    </recommendedName>
</protein>
<dbReference type="InterPro" id="IPR036138">
    <property type="entry name" value="PBP_dimer_sf"/>
</dbReference>
<dbReference type="InterPro" id="IPR012338">
    <property type="entry name" value="Beta-lactam/transpept-like"/>
</dbReference>
<evidence type="ECO:0000259" key="4">
    <source>
        <dbReference type="Pfam" id="PF00905"/>
    </source>
</evidence>
<dbReference type="EMBL" id="PCWQ01000006">
    <property type="protein sequence ID" value="PIR07225.1"/>
    <property type="molecule type" value="Genomic_DNA"/>
</dbReference>
<dbReference type="PANTHER" id="PTHR30627">
    <property type="entry name" value="PEPTIDOGLYCAN D,D-TRANSPEPTIDASE"/>
    <property type="match status" value="1"/>
</dbReference>
<sequence>MRIFGLNNYQPISSFRINALQGGIFFLIILIVGQLFYIQIIQHNYYLQKGLEQRAVSQEVEPERGRIFALASENGQELYPLAINKVYYEVSVNPSKITRPQNVTDILVEILELDEAEVLSKIKKENRYYELIAKDVSREKVEELKSAFELLKLDINKDTSDDEQLKTTEEVGVNFIKNVLRFYPDKEIGAHILGFLGYGEDGYSRVGKYGLEGYFEKELAGFSGQIIGETDVQGGLLADNAGQPVEDGADLILTIDRTVQYTACKALEKAVVRYDAQSGSVIIMESKTGAIRAMCNYPSFDPNEYSQVESPDIYNNNAVYYSYEPGSVMKAVAMAIAIDDGKVTPDTTYNDEGEIKFANSKSIKNAGNQVYGLVDMKDVLALSINTGIVEATSQVNNKIFEDYMKKFGFGRSIDISISQESNGDIISLSHDKADIYKATASYGQGITVTPLQMLNAVNVIANRGNLVQPYIVQEVDYPNGEVEKFEPITLRQVISKSTAAQLSAMMVNVLDSDESHVDKARVDGYYVAGKTGTAQVYNPQTSRYYSDKFIHNFVGFAPNDNPKFTMIVKLDYPTAALYSADTAAPVFGEIAQFLLEYYQVPPNR</sequence>
<dbReference type="AlphaFoldDB" id="A0A2H0NGE6"/>
<evidence type="ECO:0000256" key="2">
    <source>
        <dbReference type="ARBA" id="ARBA00023136"/>
    </source>
</evidence>
<comment type="caution">
    <text evidence="6">The sequence shown here is derived from an EMBL/GenBank/DDBJ whole genome shotgun (WGS) entry which is preliminary data.</text>
</comment>